<evidence type="ECO:0000313" key="3">
    <source>
        <dbReference type="EMBL" id="TEB24599.1"/>
    </source>
</evidence>
<evidence type="ECO:0000256" key="2">
    <source>
        <dbReference type="SAM" id="Phobius"/>
    </source>
</evidence>
<evidence type="ECO:0000256" key="1">
    <source>
        <dbReference type="SAM" id="MobiDB-lite"/>
    </source>
</evidence>
<proteinExistence type="predicted"/>
<dbReference type="Proteomes" id="UP000298030">
    <property type="component" value="Unassembled WGS sequence"/>
</dbReference>
<feature type="region of interest" description="Disordered" evidence="1">
    <location>
        <begin position="401"/>
        <end position="421"/>
    </location>
</feature>
<organism evidence="3 4">
    <name type="scientific">Coprinellus micaceus</name>
    <name type="common">Glistening ink-cap mushroom</name>
    <name type="synonym">Coprinus micaceus</name>
    <dbReference type="NCBI Taxonomy" id="71717"/>
    <lineage>
        <taxon>Eukaryota</taxon>
        <taxon>Fungi</taxon>
        <taxon>Dikarya</taxon>
        <taxon>Basidiomycota</taxon>
        <taxon>Agaricomycotina</taxon>
        <taxon>Agaricomycetes</taxon>
        <taxon>Agaricomycetidae</taxon>
        <taxon>Agaricales</taxon>
        <taxon>Agaricineae</taxon>
        <taxon>Psathyrellaceae</taxon>
        <taxon>Coprinellus</taxon>
    </lineage>
</organism>
<dbReference type="InterPro" id="IPR025332">
    <property type="entry name" value="DUF4238"/>
</dbReference>
<dbReference type="OrthoDB" id="5340163at2759"/>
<comment type="caution">
    <text evidence="3">The sequence shown here is derived from an EMBL/GenBank/DDBJ whole genome shotgun (WGS) entry which is preliminary data.</text>
</comment>
<keyword evidence="4" id="KW-1185">Reference proteome</keyword>
<accession>A0A4Y7STL5</accession>
<keyword evidence="2" id="KW-0472">Membrane</keyword>
<feature type="compositionally biased region" description="Basic and acidic residues" evidence="1">
    <location>
        <begin position="34"/>
        <end position="44"/>
    </location>
</feature>
<feature type="compositionally biased region" description="Polar residues" evidence="1">
    <location>
        <begin position="409"/>
        <end position="421"/>
    </location>
</feature>
<feature type="transmembrane region" description="Helical" evidence="2">
    <location>
        <begin position="626"/>
        <end position="647"/>
    </location>
</feature>
<dbReference type="Pfam" id="PF14022">
    <property type="entry name" value="DUF4238"/>
    <property type="match status" value="1"/>
</dbReference>
<evidence type="ECO:0000313" key="4">
    <source>
        <dbReference type="Proteomes" id="UP000298030"/>
    </source>
</evidence>
<keyword evidence="2" id="KW-1133">Transmembrane helix</keyword>
<reference evidence="3 4" key="1">
    <citation type="journal article" date="2019" name="Nat. Ecol. Evol.">
        <title>Megaphylogeny resolves global patterns of mushroom evolution.</title>
        <authorList>
            <person name="Varga T."/>
            <person name="Krizsan K."/>
            <person name="Foldi C."/>
            <person name="Dima B."/>
            <person name="Sanchez-Garcia M."/>
            <person name="Sanchez-Ramirez S."/>
            <person name="Szollosi G.J."/>
            <person name="Szarkandi J.G."/>
            <person name="Papp V."/>
            <person name="Albert L."/>
            <person name="Andreopoulos W."/>
            <person name="Angelini C."/>
            <person name="Antonin V."/>
            <person name="Barry K.W."/>
            <person name="Bougher N.L."/>
            <person name="Buchanan P."/>
            <person name="Buyck B."/>
            <person name="Bense V."/>
            <person name="Catcheside P."/>
            <person name="Chovatia M."/>
            <person name="Cooper J."/>
            <person name="Damon W."/>
            <person name="Desjardin D."/>
            <person name="Finy P."/>
            <person name="Geml J."/>
            <person name="Haridas S."/>
            <person name="Hughes K."/>
            <person name="Justo A."/>
            <person name="Karasinski D."/>
            <person name="Kautmanova I."/>
            <person name="Kiss B."/>
            <person name="Kocsube S."/>
            <person name="Kotiranta H."/>
            <person name="LaButti K.M."/>
            <person name="Lechner B.E."/>
            <person name="Liimatainen K."/>
            <person name="Lipzen A."/>
            <person name="Lukacs Z."/>
            <person name="Mihaltcheva S."/>
            <person name="Morgado L.N."/>
            <person name="Niskanen T."/>
            <person name="Noordeloos M.E."/>
            <person name="Ohm R.A."/>
            <person name="Ortiz-Santana B."/>
            <person name="Ovrebo C."/>
            <person name="Racz N."/>
            <person name="Riley R."/>
            <person name="Savchenko A."/>
            <person name="Shiryaev A."/>
            <person name="Soop K."/>
            <person name="Spirin V."/>
            <person name="Szebenyi C."/>
            <person name="Tomsovsky M."/>
            <person name="Tulloss R.E."/>
            <person name="Uehling J."/>
            <person name="Grigoriev I.V."/>
            <person name="Vagvolgyi C."/>
            <person name="Papp T."/>
            <person name="Martin F.M."/>
            <person name="Miettinen O."/>
            <person name="Hibbett D.S."/>
            <person name="Nagy L.G."/>
        </authorList>
    </citation>
    <scope>NUCLEOTIDE SEQUENCE [LARGE SCALE GENOMIC DNA]</scope>
    <source>
        <strain evidence="3 4">FP101781</strain>
    </source>
</reference>
<dbReference type="AlphaFoldDB" id="A0A4Y7STL5"/>
<protein>
    <recommendedName>
        <fullName evidence="5">DUF4238 domain-containing protein</fullName>
    </recommendedName>
</protein>
<dbReference type="EMBL" id="QPFP01000065">
    <property type="protein sequence ID" value="TEB24599.1"/>
    <property type="molecule type" value="Genomic_DNA"/>
</dbReference>
<dbReference type="STRING" id="71717.A0A4Y7STL5"/>
<evidence type="ECO:0008006" key="5">
    <source>
        <dbReference type="Google" id="ProtNLM"/>
    </source>
</evidence>
<keyword evidence="2" id="KW-0812">Transmembrane</keyword>
<name>A0A4Y7STL5_COPMI</name>
<feature type="region of interest" description="Disordered" evidence="1">
    <location>
        <begin position="16"/>
        <end position="46"/>
    </location>
</feature>
<sequence length="648" mass="72048">MPPQYHHYIPRFILRQFQTPDPDGSDGTRGSTKSRRERERDRARAQRLGLPVNTEDITVFDMATQSIKAVPLAKAFGFANLYEDPAKIGDAGHLEKKLASLERDASVVLNKLYARVTEGADTFTIPRPELELMRKFLFLMHYRRSEHIKTYFQEDHPGNADIRDWIHHLKEQRGYTSDSQIWLDGLRYYLDTPHSDIMAASQQQPNRIDGNLDVNTPADQWHSVAYAKYSSQYFMGIWRASEASEFVLGDNSYGLWEGQFMGETGLFHIYVVSPQITLVLKMSMAKGQSAPSAFEHSTLSNHPLNAPSPLYVKTQSTALRIDDLPSLISQDDRFTYTIHRLSHHQTYLVNQVVLSNLGRDGLLVFSSVEAMAKTARLFDTPPGPNTLSKANRRAVQALASCLSGPGESNGPNDGNDGSSRSKGVVTHLLLLPPSDESRSLKEDRAFNALLVRILSGEKTFRSDYDRAQHIYRRLPVSDGSAHPFVEHVRQSVLGPISFASIVADRHGALKGRFGSDVSTRTVSTLSSTDSRRLLDCSTKFLEAIGTPSITGDLESRDSLQKLAGEVSVVMFLESLLEVDANLVAGLCPAVDFVQPADAYATPIHGEGHLPAYHGGVRLSPWITKCVGTMSFIIFSLFFTLTMSALFVE</sequence>
<gene>
    <name evidence="3" type="ORF">FA13DRAFT_1739157</name>
</gene>